<dbReference type="AlphaFoldDB" id="A0A1Q9HMY6"/>
<accession>A0A1Q9HMY6</accession>
<evidence type="ECO:0000313" key="1">
    <source>
        <dbReference type="EMBL" id="OLQ92081.1"/>
    </source>
</evidence>
<reference evidence="1 2" key="1">
    <citation type="submission" date="2016-09" db="EMBL/GenBank/DDBJ databases">
        <title>Genomic Taxonomy of the Vibrionaceae.</title>
        <authorList>
            <person name="Gonzalez-Castillo A."/>
            <person name="Gomez-Gil B."/>
            <person name="Enciso-Ibarra K."/>
        </authorList>
    </citation>
    <scope>NUCLEOTIDE SEQUENCE [LARGE SCALE GENOMIC DNA]</scope>
    <source>
        <strain evidence="1 2">CAIM 703</strain>
    </source>
</reference>
<dbReference type="STRING" id="1381081.BIY22_16350"/>
<evidence type="ECO:0008006" key="3">
    <source>
        <dbReference type="Google" id="ProtNLM"/>
    </source>
</evidence>
<dbReference type="EMBL" id="MJMJ01000005">
    <property type="protein sequence ID" value="OLQ92081.1"/>
    <property type="molecule type" value="Genomic_DNA"/>
</dbReference>
<dbReference type="PROSITE" id="PS51257">
    <property type="entry name" value="PROKAR_LIPOPROTEIN"/>
    <property type="match status" value="1"/>
</dbReference>
<dbReference type="Proteomes" id="UP000186313">
    <property type="component" value="Unassembled WGS sequence"/>
</dbReference>
<comment type="caution">
    <text evidence="1">The sequence shown here is derived from an EMBL/GenBank/DDBJ whole genome shotgun (WGS) entry which is preliminary data.</text>
</comment>
<protein>
    <recommendedName>
        <fullName evidence="3">Lipoprotein</fullName>
    </recommendedName>
</protein>
<proteinExistence type="predicted"/>
<name>A0A1Q9HMY6_9VIBR</name>
<evidence type="ECO:0000313" key="2">
    <source>
        <dbReference type="Proteomes" id="UP000186313"/>
    </source>
</evidence>
<sequence length="116" mass="13210">MFKYICIAGVLVLMVGCTTSTRNVEAKVPLVETRVEKNGEKVSTLYRQFLESNENESLKTPEQTIYFQDSYLSALGQKCRNVLFESNNGVSVKRVACAENKLFSDQVRAWYFIPNL</sequence>
<organism evidence="1 2">
    <name type="scientific">Vibrio panuliri</name>
    <dbReference type="NCBI Taxonomy" id="1381081"/>
    <lineage>
        <taxon>Bacteria</taxon>
        <taxon>Pseudomonadati</taxon>
        <taxon>Pseudomonadota</taxon>
        <taxon>Gammaproteobacteria</taxon>
        <taxon>Vibrionales</taxon>
        <taxon>Vibrionaceae</taxon>
        <taxon>Vibrio</taxon>
    </lineage>
</organism>
<gene>
    <name evidence="1" type="ORF">BIY22_16350</name>
</gene>